<dbReference type="InterPro" id="IPR001806">
    <property type="entry name" value="Small_GTPase"/>
</dbReference>
<dbReference type="SMART" id="SM00173">
    <property type="entry name" value="RAS"/>
    <property type="match status" value="1"/>
</dbReference>
<dbReference type="EMBL" id="MN740273">
    <property type="protein sequence ID" value="QHT97166.1"/>
    <property type="molecule type" value="Genomic_DNA"/>
</dbReference>
<organism evidence="2">
    <name type="scientific">viral metagenome</name>
    <dbReference type="NCBI Taxonomy" id="1070528"/>
    <lineage>
        <taxon>unclassified sequences</taxon>
        <taxon>metagenomes</taxon>
        <taxon>organismal metagenomes</taxon>
    </lineage>
</organism>
<evidence type="ECO:0000256" key="1">
    <source>
        <dbReference type="ARBA" id="ARBA00022741"/>
    </source>
</evidence>
<proteinExistence type="predicted"/>
<dbReference type="PROSITE" id="PS51419">
    <property type="entry name" value="RAB"/>
    <property type="match status" value="1"/>
</dbReference>
<dbReference type="InterPro" id="IPR027417">
    <property type="entry name" value="P-loop_NTPase"/>
</dbReference>
<sequence length="205" mass="23737">MAINKFKFVFIGNCNIGKTCVVNRYINGNFLKLFHSTIGSAFINKIMYKDGFQYNIDIWDTAGQERYRSLLPMYYRNSSIVFICFDITESITKIIETINYWVNQVQKYNDNNSRVIILTGTKIDLLNDIILENKLDKLKENFNNHIILTSSKDDIGVNELFNVALDESIRNVKTMTINNNSAENLELIKVNSLKKSIWSTYCSII</sequence>
<dbReference type="SUPFAM" id="SSF52540">
    <property type="entry name" value="P-loop containing nucleoside triphosphate hydrolases"/>
    <property type="match status" value="1"/>
</dbReference>
<dbReference type="NCBIfam" id="TIGR00231">
    <property type="entry name" value="small_GTP"/>
    <property type="match status" value="1"/>
</dbReference>
<accession>A0A6C0IXL1</accession>
<dbReference type="InterPro" id="IPR005225">
    <property type="entry name" value="Small_GTP-bd"/>
</dbReference>
<dbReference type="Gene3D" id="3.40.50.300">
    <property type="entry name" value="P-loop containing nucleotide triphosphate hydrolases"/>
    <property type="match status" value="1"/>
</dbReference>
<name>A0A6C0IXL1_9ZZZZ</name>
<dbReference type="CDD" id="cd00154">
    <property type="entry name" value="Rab"/>
    <property type="match status" value="1"/>
</dbReference>
<evidence type="ECO:0000313" key="2">
    <source>
        <dbReference type="EMBL" id="QHT97166.1"/>
    </source>
</evidence>
<dbReference type="PRINTS" id="PR00449">
    <property type="entry name" value="RASTRNSFRMNG"/>
</dbReference>
<dbReference type="GO" id="GO:0003924">
    <property type="term" value="F:GTPase activity"/>
    <property type="evidence" value="ECO:0007669"/>
    <property type="project" value="InterPro"/>
</dbReference>
<dbReference type="SMART" id="SM00174">
    <property type="entry name" value="RHO"/>
    <property type="match status" value="1"/>
</dbReference>
<protein>
    <submittedName>
        <fullName evidence="2">Uncharacterized protein</fullName>
    </submittedName>
</protein>
<dbReference type="GO" id="GO:0005525">
    <property type="term" value="F:GTP binding"/>
    <property type="evidence" value="ECO:0007669"/>
    <property type="project" value="InterPro"/>
</dbReference>
<dbReference type="Pfam" id="PF00071">
    <property type="entry name" value="Ras"/>
    <property type="match status" value="1"/>
</dbReference>
<dbReference type="PANTHER" id="PTHR47978">
    <property type="match status" value="1"/>
</dbReference>
<keyword evidence="1" id="KW-0547">Nucleotide-binding</keyword>
<dbReference type="AlphaFoldDB" id="A0A6C0IXL1"/>
<dbReference type="SMART" id="SM00175">
    <property type="entry name" value="RAB"/>
    <property type="match status" value="1"/>
</dbReference>
<dbReference type="FunFam" id="3.40.50.300:FF:001447">
    <property type="entry name" value="Ras-related protein Rab-1B"/>
    <property type="match status" value="1"/>
</dbReference>
<reference evidence="2" key="1">
    <citation type="journal article" date="2020" name="Nature">
        <title>Giant virus diversity and host interactions through global metagenomics.</title>
        <authorList>
            <person name="Schulz F."/>
            <person name="Roux S."/>
            <person name="Paez-Espino D."/>
            <person name="Jungbluth S."/>
            <person name="Walsh D.A."/>
            <person name="Denef V.J."/>
            <person name="McMahon K.D."/>
            <person name="Konstantinidis K.T."/>
            <person name="Eloe-Fadrosh E.A."/>
            <person name="Kyrpides N.C."/>
            <person name="Woyke T."/>
        </authorList>
    </citation>
    <scope>NUCLEOTIDE SEQUENCE</scope>
    <source>
        <strain evidence="2">GVMAG-M-3300025138-11</strain>
    </source>
</reference>